<dbReference type="Gene3D" id="1.10.260.40">
    <property type="entry name" value="lambda repressor-like DNA-binding domains"/>
    <property type="match status" value="1"/>
</dbReference>
<reference evidence="2 3" key="1">
    <citation type="journal article" date="2013" name="Mar. Genomics">
        <title>Expression of sulfatases in Rhodopirellula baltica and the diversity of sulfatases in the genus Rhodopirellula.</title>
        <authorList>
            <person name="Wegner C.E."/>
            <person name="Richter-Heitmann T."/>
            <person name="Klindworth A."/>
            <person name="Klockow C."/>
            <person name="Richter M."/>
            <person name="Achstetter T."/>
            <person name="Glockner F.O."/>
            <person name="Harder J."/>
        </authorList>
    </citation>
    <scope>NUCLEOTIDE SEQUENCE [LARGE SCALE GENOMIC DNA]</scope>
    <source>
        <strain evidence="2 3">SH28</strain>
    </source>
</reference>
<comment type="caution">
    <text evidence="2">The sequence shown here is derived from an EMBL/GenBank/DDBJ whole genome shotgun (WGS) entry which is preliminary data.</text>
</comment>
<dbReference type="InterPro" id="IPR010982">
    <property type="entry name" value="Lambda_DNA-bd_dom_sf"/>
</dbReference>
<dbReference type="PROSITE" id="PS50943">
    <property type="entry name" value="HTH_CROC1"/>
    <property type="match status" value="1"/>
</dbReference>
<proteinExistence type="predicted"/>
<evidence type="ECO:0000259" key="1">
    <source>
        <dbReference type="PROSITE" id="PS50943"/>
    </source>
</evidence>
<evidence type="ECO:0000313" key="3">
    <source>
        <dbReference type="Proteomes" id="UP000007993"/>
    </source>
</evidence>
<sequence>MVFGKHVRFYRLQRGWTQKNLAEQMEVSESYISKVECGRLHFGDYPSESFICKLAEKLMVDKDELLMLAGKVPLSIRERMQDHPALFRKLGAADDATLVSIEAFLSRGK</sequence>
<dbReference type="PATRIC" id="fig|993517.3.peg.3913"/>
<dbReference type="CDD" id="cd00093">
    <property type="entry name" value="HTH_XRE"/>
    <property type="match status" value="1"/>
</dbReference>
<dbReference type="AlphaFoldDB" id="K5CC69"/>
<dbReference type="InterPro" id="IPR001387">
    <property type="entry name" value="Cro/C1-type_HTH"/>
</dbReference>
<dbReference type="Pfam" id="PF13560">
    <property type="entry name" value="HTH_31"/>
    <property type="match status" value="1"/>
</dbReference>
<dbReference type="RefSeq" id="WP_007333234.1">
    <property type="nucleotide sequence ID" value="NZ_AMCW01000106.1"/>
</dbReference>
<dbReference type="Proteomes" id="UP000007993">
    <property type="component" value="Unassembled WGS sequence"/>
</dbReference>
<gene>
    <name evidence="2" type="ORF">RBSH_03608</name>
</gene>
<feature type="domain" description="HTH cro/C1-type" evidence="1">
    <location>
        <begin position="7"/>
        <end position="65"/>
    </location>
</feature>
<dbReference type="EMBL" id="AMCW01000106">
    <property type="protein sequence ID" value="EKK01090.1"/>
    <property type="molecule type" value="Genomic_DNA"/>
</dbReference>
<dbReference type="SMART" id="SM00530">
    <property type="entry name" value="HTH_XRE"/>
    <property type="match status" value="1"/>
</dbReference>
<protein>
    <submittedName>
        <fullName evidence="2">XRE family transcriptional regulator</fullName>
    </submittedName>
</protein>
<organism evidence="2 3">
    <name type="scientific">Rhodopirellula baltica SH28</name>
    <dbReference type="NCBI Taxonomy" id="993517"/>
    <lineage>
        <taxon>Bacteria</taxon>
        <taxon>Pseudomonadati</taxon>
        <taxon>Planctomycetota</taxon>
        <taxon>Planctomycetia</taxon>
        <taxon>Pirellulales</taxon>
        <taxon>Pirellulaceae</taxon>
        <taxon>Rhodopirellula</taxon>
    </lineage>
</organism>
<evidence type="ECO:0000313" key="2">
    <source>
        <dbReference type="EMBL" id="EKK01090.1"/>
    </source>
</evidence>
<accession>K5CC69</accession>
<dbReference type="SUPFAM" id="SSF47413">
    <property type="entry name" value="lambda repressor-like DNA-binding domains"/>
    <property type="match status" value="1"/>
</dbReference>
<dbReference type="GO" id="GO:0003677">
    <property type="term" value="F:DNA binding"/>
    <property type="evidence" value="ECO:0007669"/>
    <property type="project" value="InterPro"/>
</dbReference>
<name>K5CC69_RHOBT</name>